<dbReference type="InterPro" id="IPR011051">
    <property type="entry name" value="RmlC_Cupin_sf"/>
</dbReference>
<proteinExistence type="inferred from homology"/>
<name>A0ABV2F399_9BACL</name>
<reference evidence="4 5" key="1">
    <citation type="submission" date="2024-06" db="EMBL/GenBank/DDBJ databases">
        <title>Genomic Encyclopedia of Type Strains, Phase IV (KMG-IV): sequencing the most valuable type-strain genomes for metagenomic binning, comparative biology and taxonomic classification.</title>
        <authorList>
            <person name="Goeker M."/>
        </authorList>
    </citation>
    <scope>NUCLEOTIDE SEQUENCE [LARGE SCALE GENOMIC DNA]</scope>
    <source>
        <strain evidence="4 5">DSM 17253</strain>
    </source>
</reference>
<dbReference type="InterPro" id="IPR014710">
    <property type="entry name" value="RmlC-like_jellyroll"/>
</dbReference>
<keyword evidence="5" id="KW-1185">Reference proteome</keyword>
<gene>
    <name evidence="4" type="ORF">ABID47_002857</name>
</gene>
<evidence type="ECO:0000313" key="5">
    <source>
        <dbReference type="Proteomes" id="UP001549098"/>
    </source>
</evidence>
<sequence length="260" mass="28868">MSMHVRRYLPSMQGRGAFDGGKITEQKPIGFPGEGSVINRIGPLFYWAWAYTPEEGHIPLHPHFGFEIMTYVIQGKAEHGDSLGTRSTVGSGGAQLIRAGSGVSHEERLIGPDMESFQIWFEPDLKVSNKREPSYEQWEHEQFPVTETAGGTVKQIVGGDAPLKLSVDAGMWDVQLEVGGTYSLPLRKGRALTALALRGGGRWSGELPGVHDETFDPRDFMLLSTDHDEEITVHAQEGPLRMLLIEVPERVDYALLPKRY</sequence>
<feature type="domain" description="Pirin N-terminal" evidence="3">
    <location>
        <begin position="57"/>
        <end position="120"/>
    </location>
</feature>
<comment type="similarity">
    <text evidence="1 2">Belongs to the pirin family.</text>
</comment>
<dbReference type="InterPro" id="IPR012093">
    <property type="entry name" value="Pirin"/>
</dbReference>
<evidence type="ECO:0000259" key="3">
    <source>
        <dbReference type="Pfam" id="PF02678"/>
    </source>
</evidence>
<dbReference type="PANTHER" id="PTHR13903:SF8">
    <property type="entry name" value="PIRIN"/>
    <property type="match status" value="1"/>
</dbReference>
<accession>A0ABV2F399</accession>
<dbReference type="Proteomes" id="UP001549098">
    <property type="component" value="Unassembled WGS sequence"/>
</dbReference>
<dbReference type="EMBL" id="JBEPLV010000003">
    <property type="protein sequence ID" value="MET3546241.1"/>
    <property type="molecule type" value="Genomic_DNA"/>
</dbReference>
<dbReference type="PANTHER" id="PTHR13903">
    <property type="entry name" value="PIRIN-RELATED"/>
    <property type="match status" value="1"/>
</dbReference>
<comment type="caution">
    <text evidence="4">The sequence shown here is derived from an EMBL/GenBank/DDBJ whole genome shotgun (WGS) entry which is preliminary data.</text>
</comment>
<evidence type="ECO:0000256" key="1">
    <source>
        <dbReference type="ARBA" id="ARBA00008416"/>
    </source>
</evidence>
<dbReference type="InterPro" id="IPR003829">
    <property type="entry name" value="Pirin_N_dom"/>
</dbReference>
<organism evidence="4 5">
    <name type="scientific">Paenibacillus favisporus</name>
    <dbReference type="NCBI Taxonomy" id="221028"/>
    <lineage>
        <taxon>Bacteria</taxon>
        <taxon>Bacillati</taxon>
        <taxon>Bacillota</taxon>
        <taxon>Bacilli</taxon>
        <taxon>Bacillales</taxon>
        <taxon>Paenibacillaceae</taxon>
        <taxon>Paenibacillus</taxon>
    </lineage>
</organism>
<dbReference type="Pfam" id="PF02678">
    <property type="entry name" value="Pirin"/>
    <property type="match status" value="1"/>
</dbReference>
<evidence type="ECO:0000256" key="2">
    <source>
        <dbReference type="RuleBase" id="RU003457"/>
    </source>
</evidence>
<protein>
    <submittedName>
        <fullName evidence="4">Redox-sensitive bicupin YhaK (Pirin superfamily)</fullName>
    </submittedName>
</protein>
<dbReference type="Gene3D" id="2.60.120.10">
    <property type="entry name" value="Jelly Rolls"/>
    <property type="match status" value="1"/>
</dbReference>
<evidence type="ECO:0000313" key="4">
    <source>
        <dbReference type="EMBL" id="MET3546241.1"/>
    </source>
</evidence>
<dbReference type="SUPFAM" id="SSF51182">
    <property type="entry name" value="RmlC-like cupins"/>
    <property type="match status" value="1"/>
</dbReference>